<proteinExistence type="predicted"/>
<reference evidence="1 2" key="1">
    <citation type="submission" date="2017-08" db="EMBL/GenBank/DDBJ databases">
        <title>Infants hospitalized years apart are colonized by the same room-sourced microbial strains.</title>
        <authorList>
            <person name="Brooks B."/>
            <person name="Olm M.R."/>
            <person name="Firek B.A."/>
            <person name="Baker R."/>
            <person name="Thomas B.C."/>
            <person name="Morowitz M.J."/>
            <person name="Banfield J.F."/>
        </authorList>
    </citation>
    <scope>NUCLEOTIDE SEQUENCE [LARGE SCALE GENOMIC DNA]</scope>
    <source>
        <strain evidence="1">S2_003_000_R2_14</strain>
    </source>
</reference>
<dbReference type="EMBL" id="QFQP01000011">
    <property type="protein sequence ID" value="PZR12680.1"/>
    <property type="molecule type" value="Genomic_DNA"/>
</dbReference>
<dbReference type="AlphaFoldDB" id="A0A2W5TB28"/>
<dbReference type="PROSITE" id="PS51257">
    <property type="entry name" value="PROKAR_LIPOPROTEIN"/>
    <property type="match status" value="1"/>
</dbReference>
<organism evidence="1 2">
    <name type="scientific">Archangium gephyra</name>
    <dbReference type="NCBI Taxonomy" id="48"/>
    <lineage>
        <taxon>Bacteria</taxon>
        <taxon>Pseudomonadati</taxon>
        <taxon>Myxococcota</taxon>
        <taxon>Myxococcia</taxon>
        <taxon>Myxococcales</taxon>
        <taxon>Cystobacterineae</taxon>
        <taxon>Archangiaceae</taxon>
        <taxon>Archangium</taxon>
    </lineage>
</organism>
<name>A0A2W5TB28_9BACT</name>
<sequence>MRFFLVSCIALALVGCPRDRVTAGKCREDSECGAPAAAYRCEAETGVCYCRTDQACPNSQFCNLIGFCQDRSGCATNLDCPDTTTYCDTASGQCVSRGRCTSDLQCELGQVCDTGRGLCVEGCRRDGDCAGTSCRCGDVACSCTGTTPEELARCTLGTCDPNFCSNETFCRFGEICGPRADAGYPLNNCYSDYDFDRRPYCARCTSGGGVDTCGRGPNFCITDTRTASTYCGADCSAGQTCPRGYECRDIRVVFTRWQCSTTQACPGDPSLPCTDDSQCARGGTCVKLPGQTAGSCAGQCRLREGSNFGYCSCQADSDCATETCTMGECSITRRPCVDDNQCRTIRCVDFEGIGACLIGQNCTPANGLTCVEVQ</sequence>
<evidence type="ECO:0008006" key="3">
    <source>
        <dbReference type="Google" id="ProtNLM"/>
    </source>
</evidence>
<evidence type="ECO:0000313" key="2">
    <source>
        <dbReference type="Proteomes" id="UP000249061"/>
    </source>
</evidence>
<gene>
    <name evidence="1" type="ORF">DI536_13950</name>
</gene>
<protein>
    <recommendedName>
        <fullName evidence="3">Dickkopf N-terminal cysteine-rich domain-containing protein</fullName>
    </recommendedName>
</protein>
<comment type="caution">
    <text evidence="1">The sequence shown here is derived from an EMBL/GenBank/DDBJ whole genome shotgun (WGS) entry which is preliminary data.</text>
</comment>
<dbReference type="Proteomes" id="UP000249061">
    <property type="component" value="Unassembled WGS sequence"/>
</dbReference>
<evidence type="ECO:0000313" key="1">
    <source>
        <dbReference type="EMBL" id="PZR12680.1"/>
    </source>
</evidence>
<accession>A0A2W5TB28</accession>